<evidence type="ECO:0000256" key="9">
    <source>
        <dbReference type="SAM" id="Phobius"/>
    </source>
</evidence>
<evidence type="ECO:0000256" key="1">
    <source>
        <dbReference type="ARBA" id="ARBA00004370"/>
    </source>
</evidence>
<dbReference type="Gene3D" id="3.80.10.10">
    <property type="entry name" value="Ribonuclease Inhibitor"/>
    <property type="match status" value="2"/>
</dbReference>
<reference evidence="12" key="2">
    <citation type="submission" date="2022-03" db="EMBL/GenBank/DDBJ databases">
        <title>Draft title - Genomic analysis of global carrot germplasm unveils the trajectory of domestication and the origin of high carotenoid orange carrot.</title>
        <authorList>
            <person name="Iorizzo M."/>
            <person name="Ellison S."/>
            <person name="Senalik D."/>
            <person name="Macko-Podgorni A."/>
            <person name="Grzebelus D."/>
            <person name="Bostan H."/>
            <person name="Rolling W."/>
            <person name="Curaba J."/>
            <person name="Simon P."/>
        </authorList>
    </citation>
    <scope>NUCLEOTIDE SEQUENCE</scope>
    <source>
        <tissue evidence="12">Leaf</tissue>
    </source>
</reference>
<dbReference type="Gramene" id="KZM98052">
    <property type="protein sequence ID" value="KZM98052"/>
    <property type="gene ID" value="DCAR_014586"/>
</dbReference>
<evidence type="ECO:0000256" key="4">
    <source>
        <dbReference type="ARBA" id="ARBA00022737"/>
    </source>
</evidence>
<evidence type="ECO:0000256" key="5">
    <source>
        <dbReference type="ARBA" id="ARBA00022989"/>
    </source>
</evidence>
<dbReference type="SUPFAM" id="SSF52058">
    <property type="entry name" value="L domain-like"/>
    <property type="match status" value="1"/>
</dbReference>
<comment type="subcellular location">
    <subcellularLocation>
        <location evidence="1">Membrane</location>
    </subcellularLocation>
</comment>
<accession>A0A162A9I0</accession>
<feature type="binding site" evidence="7">
    <location>
        <position position="396"/>
    </location>
    <ligand>
        <name>ATP</name>
        <dbReference type="ChEBI" id="CHEBI:30616"/>
    </ligand>
</feature>
<reference evidence="11" key="1">
    <citation type="journal article" date="2016" name="Nat. Genet.">
        <title>A high-quality carrot genome assembly provides new insights into carotenoid accumulation and asterid genome evolution.</title>
        <authorList>
            <person name="Iorizzo M."/>
            <person name="Ellison S."/>
            <person name="Senalik D."/>
            <person name="Zeng P."/>
            <person name="Satapoomin P."/>
            <person name="Huang J."/>
            <person name="Bowman M."/>
            <person name="Iovene M."/>
            <person name="Sanseverino W."/>
            <person name="Cavagnaro P."/>
            <person name="Yildiz M."/>
            <person name="Macko-Podgorni A."/>
            <person name="Moranska E."/>
            <person name="Grzebelus E."/>
            <person name="Grzebelus D."/>
            <person name="Ashrafi H."/>
            <person name="Zheng Z."/>
            <person name="Cheng S."/>
            <person name="Spooner D."/>
            <person name="Van Deynze A."/>
            <person name="Simon P."/>
        </authorList>
    </citation>
    <scope>NUCLEOTIDE SEQUENCE [LARGE SCALE GENOMIC DNA]</scope>
    <source>
        <tissue evidence="11">Leaf</tissue>
    </source>
</reference>
<dbReference type="EMBL" id="LNRQ01000004">
    <property type="protein sequence ID" value="KZM98052.1"/>
    <property type="molecule type" value="Genomic_DNA"/>
</dbReference>
<feature type="transmembrane region" description="Helical" evidence="9">
    <location>
        <begin position="252"/>
        <end position="277"/>
    </location>
</feature>
<dbReference type="AlphaFoldDB" id="A0A162A9I0"/>
<sequence>MALITTVYHDQHHIPRPRGLLIAACAFLLIFSQLSLSDALSESEILLKFRDSLSNNNALSNWNESKPPCPTGNWAGVYCINNTVWGLKLQDIGLKGNLRIELLKDLRGLRTISVMGNELEGEFPDFRAVSSLKNVYMSNNKFSGEIRADAFLGMFSLKKFYAANNQFEGLIPASLAVLPRLIHLRIENNRFRGEIPNFQQKNLKSFNVSNNQLEGPIPDNLVNLDATSFTGNTNLCGGPLGPCRVFMAKLPVGMMVVSAVAAVAALAAIVVAFVILYRRRQVSTQNQDGTYEVGPTSSNMPPAASADLDSMEQGSSQVAAKTTSFKRSISSSVKSNAVQNPMKLTFLRDDRMRFNLSDLLRASAEVLGSGMFGSTYKAVLDDGSRHGGKATSMVVKRYRKMNNVAKEDFQEHMRKLGKFRHPNLLPFVAYYYRKEEKLLVSDYVDNGSLAFHLHGGSNPLDWGKRLRIVKGVTQGLLYLYKELPSLIIPHGHLKSANVVLNEDWEPLMSDYALSPIINQEDAQDLMVAYKSPEYQQLGRVTKKTDVWTLGILILEILTGRFPANTIQPGNVGKDSVDPAEWVNSLMKENKNWKDKVFDKDMMMNIKGKEDEQEMIKLLKIGLACCEKDVEARLDINEVVERIRNVREPDRYPLRNDVENHHHHYSSSKDEDFYSSCASEGDTRSCRGPDDLS</sequence>
<evidence type="ECO:0000313" key="11">
    <source>
        <dbReference type="EMBL" id="KZM98052.1"/>
    </source>
</evidence>
<evidence type="ECO:0000256" key="2">
    <source>
        <dbReference type="ARBA" id="ARBA00022614"/>
    </source>
</evidence>
<evidence type="ECO:0000259" key="10">
    <source>
        <dbReference type="PROSITE" id="PS50011"/>
    </source>
</evidence>
<dbReference type="Pfam" id="PF00560">
    <property type="entry name" value="LRR_1"/>
    <property type="match status" value="1"/>
</dbReference>
<feature type="domain" description="Protein kinase" evidence="10">
    <location>
        <begin position="361"/>
        <end position="654"/>
    </location>
</feature>
<dbReference type="InterPro" id="IPR046959">
    <property type="entry name" value="PRK1-6/SRF4-like"/>
</dbReference>
<dbReference type="Pfam" id="PF07714">
    <property type="entry name" value="PK_Tyr_Ser-Thr"/>
    <property type="match status" value="1"/>
</dbReference>
<keyword evidence="4" id="KW-0677">Repeat</keyword>
<gene>
    <name evidence="11" type="ORF">DCAR_014586</name>
    <name evidence="12" type="ORF">DCAR_0416324</name>
</gene>
<dbReference type="InterPro" id="IPR001245">
    <property type="entry name" value="Ser-Thr/Tyr_kinase_cat_dom"/>
</dbReference>
<dbReference type="InterPro" id="IPR001611">
    <property type="entry name" value="Leu-rich_rpt"/>
</dbReference>
<keyword evidence="6 9" id="KW-0472">Membrane</keyword>
<dbReference type="InterPro" id="IPR032675">
    <property type="entry name" value="LRR_dom_sf"/>
</dbReference>
<keyword evidence="2" id="KW-0433">Leucine-rich repeat</keyword>
<evidence type="ECO:0000256" key="8">
    <source>
        <dbReference type="SAM" id="MobiDB-lite"/>
    </source>
</evidence>
<dbReference type="InterPro" id="IPR017441">
    <property type="entry name" value="Protein_kinase_ATP_BS"/>
</dbReference>
<dbReference type="Gene3D" id="1.10.510.10">
    <property type="entry name" value="Transferase(Phosphotransferase) domain 1"/>
    <property type="match status" value="1"/>
</dbReference>
<evidence type="ECO:0000256" key="7">
    <source>
        <dbReference type="PROSITE-ProRule" id="PRU10141"/>
    </source>
</evidence>
<dbReference type="EMBL" id="CP093346">
    <property type="protein sequence ID" value="WOG96985.1"/>
    <property type="molecule type" value="Genomic_DNA"/>
</dbReference>
<dbReference type="PROSITE" id="PS00107">
    <property type="entry name" value="PROTEIN_KINASE_ATP"/>
    <property type="match status" value="1"/>
</dbReference>
<dbReference type="InterPro" id="IPR011009">
    <property type="entry name" value="Kinase-like_dom_sf"/>
</dbReference>
<dbReference type="GO" id="GO:0004672">
    <property type="term" value="F:protein kinase activity"/>
    <property type="evidence" value="ECO:0007669"/>
    <property type="project" value="InterPro"/>
</dbReference>
<dbReference type="PANTHER" id="PTHR48007">
    <property type="entry name" value="LEUCINE-RICH REPEAT RECEPTOR-LIKE PROTEIN KINASE PXC1"/>
    <property type="match status" value="1"/>
</dbReference>
<dbReference type="PANTHER" id="PTHR48007:SF64">
    <property type="entry name" value="POLLEN RECEPTOR-LIKE KINASE 1"/>
    <property type="match status" value="1"/>
</dbReference>
<evidence type="ECO:0000313" key="12">
    <source>
        <dbReference type="EMBL" id="WOG96985.1"/>
    </source>
</evidence>
<evidence type="ECO:0000256" key="3">
    <source>
        <dbReference type="ARBA" id="ARBA00022692"/>
    </source>
</evidence>
<dbReference type="OrthoDB" id="418615at2759"/>
<dbReference type="Gene3D" id="3.30.200.20">
    <property type="entry name" value="Phosphorylase Kinase, domain 1"/>
    <property type="match status" value="1"/>
</dbReference>
<dbReference type="OMA" id="EWTQELF"/>
<keyword evidence="5 9" id="KW-1133">Transmembrane helix</keyword>
<dbReference type="Proteomes" id="UP000077755">
    <property type="component" value="Chromosome 4"/>
</dbReference>
<dbReference type="Pfam" id="PF08263">
    <property type="entry name" value="LRRNT_2"/>
    <property type="match status" value="1"/>
</dbReference>
<feature type="region of interest" description="Disordered" evidence="8">
    <location>
        <begin position="286"/>
        <end position="313"/>
    </location>
</feature>
<feature type="compositionally biased region" description="Basic and acidic residues" evidence="8">
    <location>
        <begin position="680"/>
        <end position="692"/>
    </location>
</feature>
<dbReference type="GO" id="GO:0016020">
    <property type="term" value="C:membrane"/>
    <property type="evidence" value="ECO:0007669"/>
    <property type="project" value="UniProtKB-SubCell"/>
</dbReference>
<keyword evidence="3 9" id="KW-0812">Transmembrane</keyword>
<organism evidence="11">
    <name type="scientific">Daucus carota subsp. sativus</name>
    <name type="common">Carrot</name>
    <dbReference type="NCBI Taxonomy" id="79200"/>
    <lineage>
        <taxon>Eukaryota</taxon>
        <taxon>Viridiplantae</taxon>
        <taxon>Streptophyta</taxon>
        <taxon>Embryophyta</taxon>
        <taxon>Tracheophyta</taxon>
        <taxon>Spermatophyta</taxon>
        <taxon>Magnoliopsida</taxon>
        <taxon>eudicotyledons</taxon>
        <taxon>Gunneridae</taxon>
        <taxon>Pentapetalae</taxon>
        <taxon>asterids</taxon>
        <taxon>campanulids</taxon>
        <taxon>Apiales</taxon>
        <taxon>Apiaceae</taxon>
        <taxon>Apioideae</taxon>
        <taxon>Scandiceae</taxon>
        <taxon>Daucinae</taxon>
        <taxon>Daucus</taxon>
        <taxon>Daucus sect. Daucus</taxon>
    </lineage>
</organism>
<keyword evidence="7" id="KW-0067">ATP-binding</keyword>
<keyword evidence="7" id="KW-0547">Nucleotide-binding</keyword>
<feature type="region of interest" description="Disordered" evidence="8">
    <location>
        <begin position="652"/>
        <end position="692"/>
    </location>
</feature>
<feature type="compositionally biased region" description="Polar residues" evidence="8">
    <location>
        <begin position="286"/>
        <end position="300"/>
    </location>
</feature>
<name>A0A162A9I0_DAUCS</name>
<dbReference type="PROSITE" id="PS50011">
    <property type="entry name" value="PROTEIN_KINASE_DOM"/>
    <property type="match status" value="1"/>
</dbReference>
<dbReference type="GO" id="GO:0005524">
    <property type="term" value="F:ATP binding"/>
    <property type="evidence" value="ECO:0007669"/>
    <property type="project" value="UniProtKB-UniRule"/>
</dbReference>
<dbReference type="KEGG" id="dcr:108218079"/>
<evidence type="ECO:0000313" key="13">
    <source>
        <dbReference type="Proteomes" id="UP000077755"/>
    </source>
</evidence>
<dbReference type="SUPFAM" id="SSF56112">
    <property type="entry name" value="Protein kinase-like (PK-like)"/>
    <property type="match status" value="1"/>
</dbReference>
<dbReference type="InterPro" id="IPR013210">
    <property type="entry name" value="LRR_N_plant-typ"/>
</dbReference>
<dbReference type="InterPro" id="IPR000719">
    <property type="entry name" value="Prot_kinase_dom"/>
</dbReference>
<protein>
    <recommendedName>
        <fullName evidence="10">Protein kinase domain-containing protein</fullName>
    </recommendedName>
</protein>
<keyword evidence="13" id="KW-1185">Reference proteome</keyword>
<proteinExistence type="predicted"/>
<evidence type="ECO:0000256" key="6">
    <source>
        <dbReference type="ARBA" id="ARBA00023136"/>
    </source>
</evidence>